<protein>
    <submittedName>
        <fullName evidence="2">Uncharacterized protein</fullName>
    </submittedName>
</protein>
<dbReference type="EMBL" id="ASPP01017075">
    <property type="protein sequence ID" value="ETO17222.1"/>
    <property type="molecule type" value="Genomic_DNA"/>
</dbReference>
<accession>X6MUT2</accession>
<comment type="caution">
    <text evidence="2">The sequence shown here is derived from an EMBL/GenBank/DDBJ whole genome shotgun (WGS) entry which is preliminary data.</text>
</comment>
<dbReference type="InterPro" id="IPR011990">
    <property type="entry name" value="TPR-like_helical_dom_sf"/>
</dbReference>
<dbReference type="Proteomes" id="UP000023152">
    <property type="component" value="Unassembled WGS sequence"/>
</dbReference>
<feature type="non-terminal residue" evidence="2">
    <location>
        <position position="1"/>
    </location>
</feature>
<name>X6MUT2_RETFI</name>
<sequence>KEIFALNSLQEQNKQNKSFNSQLVLRALKSAYNKCGDICYHLERHYDCIQNYSKTFELLKQLCAQPSNQLKKTHLCQEIADCLETLALVNLGMGNVTEAATLLEEYLKCCKNELNKTEVELEEQQTLLDELKLTYLNNPN</sequence>
<organism evidence="2 3">
    <name type="scientific">Reticulomyxa filosa</name>
    <dbReference type="NCBI Taxonomy" id="46433"/>
    <lineage>
        <taxon>Eukaryota</taxon>
        <taxon>Sar</taxon>
        <taxon>Rhizaria</taxon>
        <taxon>Retaria</taxon>
        <taxon>Foraminifera</taxon>
        <taxon>Monothalamids</taxon>
        <taxon>Reticulomyxidae</taxon>
        <taxon>Reticulomyxa</taxon>
    </lineage>
</organism>
<reference evidence="2 3" key="1">
    <citation type="journal article" date="2013" name="Curr. Biol.">
        <title>The Genome of the Foraminiferan Reticulomyxa filosa.</title>
        <authorList>
            <person name="Glockner G."/>
            <person name="Hulsmann N."/>
            <person name="Schleicher M."/>
            <person name="Noegel A.A."/>
            <person name="Eichinger L."/>
            <person name="Gallinger C."/>
            <person name="Pawlowski J."/>
            <person name="Sierra R."/>
            <person name="Euteneuer U."/>
            <person name="Pillet L."/>
            <person name="Moustafa A."/>
            <person name="Platzer M."/>
            <person name="Groth M."/>
            <person name="Szafranski K."/>
            <person name="Schliwa M."/>
        </authorList>
    </citation>
    <scope>NUCLEOTIDE SEQUENCE [LARGE SCALE GENOMIC DNA]</scope>
</reference>
<keyword evidence="3" id="KW-1185">Reference proteome</keyword>
<dbReference type="Gene3D" id="1.25.40.10">
    <property type="entry name" value="Tetratricopeptide repeat domain"/>
    <property type="match status" value="1"/>
</dbReference>
<evidence type="ECO:0000313" key="3">
    <source>
        <dbReference type="Proteomes" id="UP000023152"/>
    </source>
</evidence>
<dbReference type="AlphaFoldDB" id="X6MUT2"/>
<evidence type="ECO:0000313" key="2">
    <source>
        <dbReference type="EMBL" id="ETO17222.1"/>
    </source>
</evidence>
<feature type="coiled-coil region" evidence="1">
    <location>
        <begin position="107"/>
        <end position="134"/>
    </location>
</feature>
<keyword evidence="1" id="KW-0175">Coiled coil</keyword>
<dbReference type="SUPFAM" id="SSF48452">
    <property type="entry name" value="TPR-like"/>
    <property type="match status" value="1"/>
</dbReference>
<evidence type="ECO:0000256" key="1">
    <source>
        <dbReference type="SAM" id="Coils"/>
    </source>
</evidence>
<gene>
    <name evidence="2" type="ORF">RFI_20108</name>
</gene>
<proteinExistence type="predicted"/>